<evidence type="ECO:0000313" key="2">
    <source>
        <dbReference type="Proteomes" id="UP000190328"/>
    </source>
</evidence>
<keyword evidence="2" id="KW-1185">Reference proteome</keyword>
<dbReference type="Gene3D" id="1.10.150.240">
    <property type="entry name" value="Putative phosphatase, domain 2"/>
    <property type="match status" value="1"/>
</dbReference>
<proteinExistence type="predicted"/>
<dbReference type="InterPro" id="IPR036412">
    <property type="entry name" value="HAD-like_sf"/>
</dbReference>
<dbReference type="STRING" id="263852.SAMN02745116_00053"/>
<dbReference type="Pfam" id="PF13419">
    <property type="entry name" value="HAD_2"/>
    <property type="match status" value="1"/>
</dbReference>
<reference evidence="1 2" key="1">
    <citation type="submission" date="2017-02" db="EMBL/GenBank/DDBJ databases">
        <authorList>
            <person name="Peterson S.W."/>
        </authorList>
    </citation>
    <scope>NUCLEOTIDE SEQUENCE [LARGE SCALE GENOMIC DNA]</scope>
    <source>
        <strain evidence="1 2">ATCC BAA-1030</strain>
    </source>
</reference>
<dbReference type="Proteomes" id="UP000190328">
    <property type="component" value="Unassembled WGS sequence"/>
</dbReference>
<dbReference type="OrthoDB" id="9807630at2"/>
<name>A0A1T4K2U5_9ENTE</name>
<evidence type="ECO:0000313" key="1">
    <source>
        <dbReference type="EMBL" id="SJZ36738.1"/>
    </source>
</evidence>
<gene>
    <name evidence="1" type="ORF">SAMN02745116_00053</name>
</gene>
<dbReference type="SUPFAM" id="SSF56784">
    <property type="entry name" value="HAD-like"/>
    <property type="match status" value="1"/>
</dbReference>
<protein>
    <submittedName>
        <fullName evidence="1">Haloacid dehalogenase superfamily, subfamily IA, variant 3 with third motif having DD or ED/haloacid dehalogenase superfamily, subfamily IA, variant 1 with third motif having Dx(3-4)D or Dx(3-4)E</fullName>
    </submittedName>
</protein>
<sequence>MRFKNYIWDFDGTLYDTYGAITTAFLESLKLFGIQATPKEVYQLIKKESARFAAEHYVGLEKKQALMRKYQEIEPRLQESPKPFHDARETLESIVQNGGKNFVLTHRDNTALEFLKQDGLFHCFTDFVTVADDFPLKPDPSSILHLMKKHELAIDETVMIGDRKLDVLAGKNAEVSAILYDIDGFLGEIPADFTVHSLAEILLIPSCEKED</sequence>
<dbReference type="InterPro" id="IPR023198">
    <property type="entry name" value="PGP-like_dom2"/>
</dbReference>
<dbReference type="PANTHER" id="PTHR43434:SF25">
    <property type="entry name" value="PHOSPHOGLYCOLATE PHOSPHATASE"/>
    <property type="match status" value="1"/>
</dbReference>
<dbReference type="Gene3D" id="3.40.50.1000">
    <property type="entry name" value="HAD superfamily/HAD-like"/>
    <property type="match status" value="1"/>
</dbReference>
<dbReference type="GO" id="GO:0008967">
    <property type="term" value="F:phosphoglycolate phosphatase activity"/>
    <property type="evidence" value="ECO:0007669"/>
    <property type="project" value="TreeGrafter"/>
</dbReference>
<dbReference type="NCBIfam" id="TIGR01549">
    <property type="entry name" value="HAD-SF-IA-v1"/>
    <property type="match status" value="1"/>
</dbReference>
<organism evidence="1 2">
    <name type="scientific">Pilibacter termitis</name>
    <dbReference type="NCBI Taxonomy" id="263852"/>
    <lineage>
        <taxon>Bacteria</taxon>
        <taxon>Bacillati</taxon>
        <taxon>Bacillota</taxon>
        <taxon>Bacilli</taxon>
        <taxon>Lactobacillales</taxon>
        <taxon>Enterococcaceae</taxon>
        <taxon>Pilibacter</taxon>
    </lineage>
</organism>
<dbReference type="InterPro" id="IPR006439">
    <property type="entry name" value="HAD-SF_hydro_IA"/>
</dbReference>
<accession>A0A1T4K2U5</accession>
<dbReference type="GO" id="GO:0005829">
    <property type="term" value="C:cytosol"/>
    <property type="evidence" value="ECO:0007669"/>
    <property type="project" value="TreeGrafter"/>
</dbReference>
<dbReference type="InterPro" id="IPR023214">
    <property type="entry name" value="HAD_sf"/>
</dbReference>
<dbReference type="SFLD" id="SFLDS00003">
    <property type="entry name" value="Haloacid_Dehalogenase"/>
    <property type="match status" value="1"/>
</dbReference>
<dbReference type="AlphaFoldDB" id="A0A1T4K2U5"/>
<dbReference type="PANTHER" id="PTHR43434">
    <property type="entry name" value="PHOSPHOGLYCOLATE PHOSPHATASE"/>
    <property type="match status" value="1"/>
</dbReference>
<dbReference type="SFLD" id="SFLDG01129">
    <property type="entry name" value="C1.5:_HAD__Beta-PGM__Phosphata"/>
    <property type="match status" value="1"/>
</dbReference>
<dbReference type="InterPro" id="IPR041492">
    <property type="entry name" value="HAD_2"/>
</dbReference>
<dbReference type="EMBL" id="FUXI01000001">
    <property type="protein sequence ID" value="SJZ36738.1"/>
    <property type="molecule type" value="Genomic_DNA"/>
</dbReference>
<dbReference type="RefSeq" id="WP_159443143.1">
    <property type="nucleotide sequence ID" value="NZ_FUXI01000001.1"/>
</dbReference>
<dbReference type="InterPro" id="IPR050155">
    <property type="entry name" value="HAD-like_hydrolase_sf"/>
</dbReference>
<dbReference type="GO" id="GO:0006281">
    <property type="term" value="P:DNA repair"/>
    <property type="evidence" value="ECO:0007669"/>
    <property type="project" value="TreeGrafter"/>
</dbReference>